<protein>
    <submittedName>
        <fullName evidence="1">Uncharacterized protein</fullName>
    </submittedName>
</protein>
<organism evidence="1 2">
    <name type="scientific">Endobacter medicaginis</name>
    <dbReference type="NCBI Taxonomy" id="1181271"/>
    <lineage>
        <taxon>Bacteria</taxon>
        <taxon>Pseudomonadati</taxon>
        <taxon>Pseudomonadota</taxon>
        <taxon>Alphaproteobacteria</taxon>
        <taxon>Acetobacterales</taxon>
        <taxon>Acetobacteraceae</taxon>
        <taxon>Endobacter</taxon>
    </lineage>
</organism>
<gene>
    <name evidence="1" type="ORF">FHR90_002841</name>
</gene>
<dbReference type="AlphaFoldDB" id="A0A839V3D8"/>
<proteinExistence type="predicted"/>
<dbReference type="Proteomes" id="UP000557688">
    <property type="component" value="Unassembled WGS sequence"/>
</dbReference>
<reference evidence="1 2" key="1">
    <citation type="submission" date="2020-08" db="EMBL/GenBank/DDBJ databases">
        <title>Genomic Encyclopedia of Type Strains, Phase III (KMG-III): the genomes of soil and plant-associated and newly described type strains.</title>
        <authorList>
            <person name="Whitman W."/>
        </authorList>
    </citation>
    <scope>NUCLEOTIDE SEQUENCE [LARGE SCALE GENOMIC DNA]</scope>
    <source>
        <strain evidence="1 2">CECT 8088</strain>
    </source>
</reference>
<dbReference type="EMBL" id="JACHXV010000015">
    <property type="protein sequence ID" value="MBB3174994.1"/>
    <property type="molecule type" value="Genomic_DNA"/>
</dbReference>
<name>A0A839V3D8_9PROT</name>
<evidence type="ECO:0000313" key="1">
    <source>
        <dbReference type="EMBL" id="MBB3174994.1"/>
    </source>
</evidence>
<evidence type="ECO:0000313" key="2">
    <source>
        <dbReference type="Proteomes" id="UP000557688"/>
    </source>
</evidence>
<accession>A0A839V3D8</accession>
<comment type="caution">
    <text evidence="1">The sequence shown here is derived from an EMBL/GenBank/DDBJ whole genome shotgun (WGS) entry which is preliminary data.</text>
</comment>
<keyword evidence="2" id="KW-1185">Reference proteome</keyword>
<sequence length="30" mass="3314">MSRARRAACCVALGEIEGGRFDWSALSWLT</sequence>